<dbReference type="InterPro" id="IPR055301">
    <property type="entry name" value="Lea14-like_2"/>
</dbReference>
<protein>
    <submittedName>
        <fullName evidence="4">Late embryogenesis abundant protein</fullName>
    </submittedName>
</protein>
<evidence type="ECO:0000259" key="3">
    <source>
        <dbReference type="Pfam" id="PF03168"/>
    </source>
</evidence>
<evidence type="ECO:0000256" key="2">
    <source>
        <dbReference type="SAM" id="Phobius"/>
    </source>
</evidence>
<dbReference type="Pfam" id="PF03168">
    <property type="entry name" value="LEA_2"/>
    <property type="match status" value="1"/>
</dbReference>
<dbReference type="EMBL" id="SMMG02000009">
    <property type="protein sequence ID" value="KAA3460130.1"/>
    <property type="molecule type" value="Genomic_DNA"/>
</dbReference>
<keyword evidence="2" id="KW-1133">Transmembrane helix</keyword>
<feature type="transmembrane region" description="Helical" evidence="2">
    <location>
        <begin position="282"/>
        <end position="308"/>
    </location>
</feature>
<dbReference type="AlphaFoldDB" id="A0A5B6UPW8"/>
<sequence>MQQQEDPQAKPLAPVQDYPRSDMEFGGIKPKSLRREEKSSKCLVYVLTITVVLGTILLTFGSIFLRPRTPGFKFRSVQVRNLKYVTNSTSPSFNFTLITQIAVENTNFGDFRFDNTTGSVSCGLVVVGEFKIPTGRAHARKTERLNVSVDVSSVRVPNTTSLSGNISSGILELSSHVKLSGKLNIMNIMKRRRHPEMTCFMKLNLTGSSYGRGQASMPPLSSVSGHFSFKVAVGTQLPLGAMAEREQVKPFASATLRGVRSSSSSDDDEALSMKMQLRKRRYIQCCGCIAALFLILAVVVLVLSFTVFRIGDPLIRLNSLTIQSLDISTNGSLKTRVNLTLLVDVSVKNPNAATFQFDNGSTTIYYGGRVVGEGVHFHEKIKPRRTLRRNVTVEIDPVKFVDVPGSITDLMVAKRLNVSSHTRISGRVNIMNLVKKHVVVKFNCSMTVRFPSNGFHGEKCKPELDF</sequence>
<comment type="caution">
    <text evidence="4">The sequence shown here is derived from an EMBL/GenBank/DDBJ whole genome shotgun (WGS) entry which is preliminary data.</text>
</comment>
<dbReference type="Gene3D" id="2.60.40.1820">
    <property type="match status" value="1"/>
</dbReference>
<dbReference type="PANTHER" id="PTHR31852">
    <property type="entry name" value="LATE EMBRYOGENESIS ABUNDANT (LEA) HYDROXYPROLINE-RICH GLYCOPROTEIN FAMILY"/>
    <property type="match status" value="1"/>
</dbReference>
<keyword evidence="2" id="KW-0812">Transmembrane</keyword>
<keyword evidence="5" id="KW-1185">Reference proteome</keyword>
<reference evidence="5" key="1">
    <citation type="journal article" date="2019" name="Plant Biotechnol. J.">
        <title>Genome sequencing of the Australian wild diploid species Gossypium australe highlights disease resistance and delayed gland morphogenesis.</title>
        <authorList>
            <person name="Cai Y."/>
            <person name="Cai X."/>
            <person name="Wang Q."/>
            <person name="Wang P."/>
            <person name="Zhang Y."/>
            <person name="Cai C."/>
            <person name="Xu Y."/>
            <person name="Wang K."/>
            <person name="Zhou Z."/>
            <person name="Wang C."/>
            <person name="Geng S."/>
            <person name="Li B."/>
            <person name="Dong Q."/>
            <person name="Hou Y."/>
            <person name="Wang H."/>
            <person name="Ai P."/>
            <person name="Liu Z."/>
            <person name="Yi F."/>
            <person name="Sun M."/>
            <person name="An G."/>
            <person name="Cheng J."/>
            <person name="Zhang Y."/>
            <person name="Shi Q."/>
            <person name="Xie Y."/>
            <person name="Shi X."/>
            <person name="Chang Y."/>
            <person name="Huang F."/>
            <person name="Chen Y."/>
            <person name="Hong S."/>
            <person name="Mi L."/>
            <person name="Sun Q."/>
            <person name="Zhang L."/>
            <person name="Zhou B."/>
            <person name="Peng R."/>
            <person name="Zhang X."/>
            <person name="Liu F."/>
        </authorList>
    </citation>
    <scope>NUCLEOTIDE SEQUENCE [LARGE SCALE GENOMIC DNA]</scope>
    <source>
        <strain evidence="5">cv. PA1801</strain>
    </source>
</reference>
<evidence type="ECO:0000313" key="4">
    <source>
        <dbReference type="EMBL" id="KAA3460130.1"/>
    </source>
</evidence>
<dbReference type="SUPFAM" id="SSF117070">
    <property type="entry name" value="LEA14-like"/>
    <property type="match status" value="1"/>
</dbReference>
<gene>
    <name evidence="4" type="ORF">EPI10_026825</name>
</gene>
<feature type="region of interest" description="Disordered" evidence="1">
    <location>
        <begin position="1"/>
        <end position="32"/>
    </location>
</feature>
<proteinExistence type="predicted"/>
<accession>A0A5B6UPW8</accession>
<dbReference type="Proteomes" id="UP000325315">
    <property type="component" value="Unassembled WGS sequence"/>
</dbReference>
<evidence type="ECO:0000313" key="5">
    <source>
        <dbReference type="Proteomes" id="UP000325315"/>
    </source>
</evidence>
<evidence type="ECO:0000256" key="1">
    <source>
        <dbReference type="SAM" id="MobiDB-lite"/>
    </source>
</evidence>
<feature type="transmembrane region" description="Helical" evidence="2">
    <location>
        <begin position="43"/>
        <end position="65"/>
    </location>
</feature>
<dbReference type="OrthoDB" id="764273at2759"/>
<keyword evidence="2" id="KW-0472">Membrane</keyword>
<feature type="domain" description="Late embryogenesis abundant protein LEA-2 subgroup" evidence="3">
    <location>
        <begin position="345"/>
        <end position="445"/>
    </location>
</feature>
<dbReference type="InterPro" id="IPR004864">
    <property type="entry name" value="LEA_2"/>
</dbReference>
<organism evidence="4 5">
    <name type="scientific">Gossypium australe</name>
    <dbReference type="NCBI Taxonomy" id="47621"/>
    <lineage>
        <taxon>Eukaryota</taxon>
        <taxon>Viridiplantae</taxon>
        <taxon>Streptophyta</taxon>
        <taxon>Embryophyta</taxon>
        <taxon>Tracheophyta</taxon>
        <taxon>Spermatophyta</taxon>
        <taxon>Magnoliopsida</taxon>
        <taxon>eudicotyledons</taxon>
        <taxon>Gunneridae</taxon>
        <taxon>Pentapetalae</taxon>
        <taxon>rosids</taxon>
        <taxon>malvids</taxon>
        <taxon>Malvales</taxon>
        <taxon>Malvaceae</taxon>
        <taxon>Malvoideae</taxon>
        <taxon>Gossypium</taxon>
    </lineage>
</organism>
<name>A0A5B6UPW8_9ROSI</name>